<proteinExistence type="predicted"/>
<dbReference type="InterPro" id="IPR001647">
    <property type="entry name" value="HTH_TetR"/>
</dbReference>
<feature type="DNA-binding region" description="H-T-H motif" evidence="2">
    <location>
        <begin position="30"/>
        <end position="49"/>
    </location>
</feature>
<protein>
    <submittedName>
        <fullName evidence="4">TetR/AcrR family transcriptional regulator</fullName>
    </submittedName>
</protein>
<dbReference type="EMBL" id="JBEPAZ010000001">
    <property type="protein sequence ID" value="MER6426280.1"/>
    <property type="molecule type" value="Genomic_DNA"/>
</dbReference>
<gene>
    <name evidence="4" type="ORF">ABT272_00805</name>
</gene>
<dbReference type="InterPro" id="IPR009057">
    <property type="entry name" value="Homeodomain-like_sf"/>
</dbReference>
<dbReference type="Pfam" id="PF00440">
    <property type="entry name" value="TetR_N"/>
    <property type="match status" value="1"/>
</dbReference>
<evidence type="ECO:0000256" key="2">
    <source>
        <dbReference type="PROSITE-ProRule" id="PRU00335"/>
    </source>
</evidence>
<dbReference type="InterPro" id="IPR050109">
    <property type="entry name" value="HTH-type_TetR-like_transc_reg"/>
</dbReference>
<evidence type="ECO:0000256" key="1">
    <source>
        <dbReference type="ARBA" id="ARBA00023125"/>
    </source>
</evidence>
<comment type="caution">
    <text evidence="4">The sequence shown here is derived from an EMBL/GenBank/DDBJ whole genome shotgun (WGS) entry which is preliminary data.</text>
</comment>
<dbReference type="Gene3D" id="1.10.357.10">
    <property type="entry name" value="Tetracycline Repressor, domain 2"/>
    <property type="match status" value="1"/>
</dbReference>
<dbReference type="SUPFAM" id="SSF46689">
    <property type="entry name" value="Homeodomain-like"/>
    <property type="match status" value="1"/>
</dbReference>
<dbReference type="PANTHER" id="PTHR30055:SF219">
    <property type="entry name" value="TRANSCRIPTIONAL REGULATORY PROTEIN"/>
    <property type="match status" value="1"/>
</dbReference>
<dbReference type="RefSeq" id="WP_352062565.1">
    <property type="nucleotide sequence ID" value="NZ_JBEPAZ010000001.1"/>
</dbReference>
<name>A0ABV1TXX0_9ACTN</name>
<feature type="domain" description="HTH tetR-type" evidence="3">
    <location>
        <begin position="7"/>
        <end position="67"/>
    </location>
</feature>
<reference evidence="4 5" key="1">
    <citation type="submission" date="2024-06" db="EMBL/GenBank/DDBJ databases">
        <title>The Natural Products Discovery Center: Release of the First 8490 Sequenced Strains for Exploring Actinobacteria Biosynthetic Diversity.</title>
        <authorList>
            <person name="Kalkreuter E."/>
            <person name="Kautsar S.A."/>
            <person name="Yang D."/>
            <person name="Bader C.D."/>
            <person name="Teijaro C.N."/>
            <person name="Fluegel L."/>
            <person name="Davis C.M."/>
            <person name="Simpson J.R."/>
            <person name="Lauterbach L."/>
            <person name="Steele A.D."/>
            <person name="Gui C."/>
            <person name="Meng S."/>
            <person name="Li G."/>
            <person name="Viehrig K."/>
            <person name="Ye F."/>
            <person name="Su P."/>
            <person name="Kiefer A.F."/>
            <person name="Nichols A."/>
            <person name="Cepeda A.J."/>
            <person name="Yan W."/>
            <person name="Fan B."/>
            <person name="Jiang Y."/>
            <person name="Adhikari A."/>
            <person name="Zheng C.-J."/>
            <person name="Schuster L."/>
            <person name="Cowan T.M."/>
            <person name="Smanski M.J."/>
            <person name="Chevrette M.G."/>
            <person name="De Carvalho L.P.S."/>
            <person name="Shen B."/>
        </authorList>
    </citation>
    <scope>NUCLEOTIDE SEQUENCE [LARGE SCALE GENOMIC DNA]</scope>
    <source>
        <strain evidence="4 5">NPDC001166</strain>
    </source>
</reference>
<evidence type="ECO:0000313" key="5">
    <source>
        <dbReference type="Proteomes" id="UP001470023"/>
    </source>
</evidence>
<dbReference type="Proteomes" id="UP001470023">
    <property type="component" value="Unassembled WGS sequence"/>
</dbReference>
<evidence type="ECO:0000313" key="4">
    <source>
        <dbReference type="EMBL" id="MER6426280.1"/>
    </source>
</evidence>
<keyword evidence="5" id="KW-1185">Reference proteome</keyword>
<accession>A0ABV1TXX0</accession>
<sequence length="201" mass="22310">MARVPAAERRNDLVNAAIQVIASHGVDGATTRRIAEQANAPLATLHYCFQTKELLFAAVFERLTERYREVLIENDVHGDLVATARAILRGLLNWYLESDSEFASASFELISWAQRQEEHPAVTVYNEAFNVVRSILARAAAGRDVAPETIDQIGYVLGTLSDGFVVNWLTYADRSRAAEQAEIVVEVFDAWLDAKLASSRT</sequence>
<dbReference type="PANTHER" id="PTHR30055">
    <property type="entry name" value="HTH-TYPE TRANSCRIPTIONAL REGULATOR RUTR"/>
    <property type="match status" value="1"/>
</dbReference>
<organism evidence="4 5">
    <name type="scientific">Streptomyces sp. 900105245</name>
    <dbReference type="NCBI Taxonomy" id="3154379"/>
    <lineage>
        <taxon>Bacteria</taxon>
        <taxon>Bacillati</taxon>
        <taxon>Actinomycetota</taxon>
        <taxon>Actinomycetes</taxon>
        <taxon>Kitasatosporales</taxon>
        <taxon>Streptomycetaceae</taxon>
        <taxon>Streptomyces</taxon>
    </lineage>
</organism>
<keyword evidence="1 2" id="KW-0238">DNA-binding</keyword>
<dbReference type="PROSITE" id="PS50977">
    <property type="entry name" value="HTH_TETR_2"/>
    <property type="match status" value="1"/>
</dbReference>
<evidence type="ECO:0000259" key="3">
    <source>
        <dbReference type="PROSITE" id="PS50977"/>
    </source>
</evidence>